<dbReference type="AlphaFoldDB" id="A0AAW0M0H9"/>
<dbReference type="InterPro" id="IPR021099">
    <property type="entry name" value="PORR_domain"/>
</dbReference>
<keyword evidence="1" id="KW-0732">Signal</keyword>
<protein>
    <recommendedName>
        <fullName evidence="2">PORR domain-containing protein</fullName>
    </recommendedName>
</protein>
<proteinExistence type="predicted"/>
<accession>A0AAW0M0H9</accession>
<evidence type="ECO:0000259" key="2">
    <source>
        <dbReference type="Pfam" id="PF11955"/>
    </source>
</evidence>
<feature type="chain" id="PRO_5043631635" description="PORR domain-containing protein" evidence="1">
    <location>
        <begin position="16"/>
        <end position="139"/>
    </location>
</feature>
<dbReference type="Pfam" id="PF11955">
    <property type="entry name" value="PORR"/>
    <property type="match status" value="1"/>
</dbReference>
<name>A0AAW0M0H9_QUESU</name>
<evidence type="ECO:0000313" key="3">
    <source>
        <dbReference type="EMBL" id="KAK7856236.1"/>
    </source>
</evidence>
<comment type="caution">
    <text evidence="3">The sequence shown here is derived from an EMBL/GenBank/DDBJ whole genome shotgun (WGS) entry which is preliminary data.</text>
</comment>
<evidence type="ECO:0000256" key="1">
    <source>
        <dbReference type="SAM" id="SignalP"/>
    </source>
</evidence>
<feature type="signal peptide" evidence="1">
    <location>
        <begin position="1"/>
        <end position="15"/>
    </location>
</feature>
<reference evidence="3 4" key="1">
    <citation type="journal article" date="2018" name="Sci. Data">
        <title>The draft genome sequence of cork oak.</title>
        <authorList>
            <person name="Ramos A.M."/>
            <person name="Usie A."/>
            <person name="Barbosa P."/>
            <person name="Barros P.M."/>
            <person name="Capote T."/>
            <person name="Chaves I."/>
            <person name="Simoes F."/>
            <person name="Abreu I."/>
            <person name="Carrasquinho I."/>
            <person name="Faro C."/>
            <person name="Guimaraes J.B."/>
            <person name="Mendonca D."/>
            <person name="Nobrega F."/>
            <person name="Rodrigues L."/>
            <person name="Saibo N.J.M."/>
            <person name="Varela M.C."/>
            <person name="Egas C."/>
            <person name="Matos J."/>
            <person name="Miguel C.M."/>
            <person name="Oliveira M.M."/>
            <person name="Ricardo C.P."/>
            <person name="Goncalves S."/>
        </authorList>
    </citation>
    <scope>NUCLEOTIDE SEQUENCE [LARGE SCALE GENOMIC DNA]</scope>
    <source>
        <strain evidence="4">cv. HL8</strain>
    </source>
</reference>
<feature type="domain" description="PORR" evidence="2">
    <location>
        <begin position="96"/>
        <end position="138"/>
    </location>
</feature>
<dbReference type="GO" id="GO:0003723">
    <property type="term" value="F:RNA binding"/>
    <property type="evidence" value="ECO:0007669"/>
    <property type="project" value="InterPro"/>
</dbReference>
<sequence length="139" mass="16265">MRVFWLAGLFGLVKGWKQEFNYEQKCGLVYVKLRCVKDRALDAVAVGERDLRVTCFLFSVISCTPYTELHQEELSIVKQNWMDLLNCLIRLNPPPRQLLKEWQMLPYTSLHSDVSHLDLDPDVCKKRIGVFHELLHFTA</sequence>
<dbReference type="EMBL" id="PKMF04000038">
    <property type="protein sequence ID" value="KAK7856236.1"/>
    <property type="molecule type" value="Genomic_DNA"/>
</dbReference>
<keyword evidence="4" id="KW-1185">Reference proteome</keyword>
<dbReference type="Proteomes" id="UP000237347">
    <property type="component" value="Unassembled WGS sequence"/>
</dbReference>
<gene>
    <name evidence="3" type="ORF">CFP56_024536</name>
</gene>
<organism evidence="3 4">
    <name type="scientific">Quercus suber</name>
    <name type="common">Cork oak</name>
    <dbReference type="NCBI Taxonomy" id="58331"/>
    <lineage>
        <taxon>Eukaryota</taxon>
        <taxon>Viridiplantae</taxon>
        <taxon>Streptophyta</taxon>
        <taxon>Embryophyta</taxon>
        <taxon>Tracheophyta</taxon>
        <taxon>Spermatophyta</taxon>
        <taxon>Magnoliopsida</taxon>
        <taxon>eudicotyledons</taxon>
        <taxon>Gunneridae</taxon>
        <taxon>Pentapetalae</taxon>
        <taxon>rosids</taxon>
        <taxon>fabids</taxon>
        <taxon>Fagales</taxon>
        <taxon>Fagaceae</taxon>
        <taxon>Quercus</taxon>
    </lineage>
</organism>
<evidence type="ECO:0000313" key="4">
    <source>
        <dbReference type="Proteomes" id="UP000237347"/>
    </source>
</evidence>